<organism evidence="6">
    <name type="scientific">Thelazia callipaeda</name>
    <name type="common">Oriental eyeworm</name>
    <name type="synonym">Parasitic nematode</name>
    <dbReference type="NCBI Taxonomy" id="103827"/>
    <lineage>
        <taxon>Eukaryota</taxon>
        <taxon>Metazoa</taxon>
        <taxon>Ecdysozoa</taxon>
        <taxon>Nematoda</taxon>
        <taxon>Chromadorea</taxon>
        <taxon>Rhabditida</taxon>
        <taxon>Spirurina</taxon>
        <taxon>Spiruromorpha</taxon>
        <taxon>Thelazioidea</taxon>
        <taxon>Thelaziidae</taxon>
        <taxon>Thelazia</taxon>
    </lineage>
</organism>
<dbReference type="GO" id="GO:0110155">
    <property type="term" value="P:NAD-cap decapping"/>
    <property type="evidence" value="ECO:0007669"/>
    <property type="project" value="TreeGrafter"/>
</dbReference>
<dbReference type="GO" id="GO:0003723">
    <property type="term" value="F:RNA binding"/>
    <property type="evidence" value="ECO:0007669"/>
    <property type="project" value="UniProtKB-KW"/>
</dbReference>
<dbReference type="EC" id="3.6.1.-" evidence="2"/>
<proteinExistence type="inferred from homology"/>
<evidence type="ECO:0000256" key="2">
    <source>
        <dbReference type="RuleBase" id="RU367113"/>
    </source>
</evidence>
<dbReference type="GO" id="GO:0000166">
    <property type="term" value="F:nucleotide binding"/>
    <property type="evidence" value="ECO:0007669"/>
    <property type="project" value="UniProtKB-KW"/>
</dbReference>
<evidence type="ECO:0000256" key="1">
    <source>
        <dbReference type="ARBA" id="ARBA00006562"/>
    </source>
</evidence>
<dbReference type="GO" id="GO:0005634">
    <property type="term" value="C:nucleus"/>
    <property type="evidence" value="ECO:0007669"/>
    <property type="project" value="UniProtKB-SubCell"/>
</dbReference>
<dbReference type="PANTHER" id="PTHR12395">
    <property type="entry name" value="DOM-3 RELATED"/>
    <property type="match status" value="1"/>
</dbReference>
<accession>A0A0N5D740</accession>
<gene>
    <name evidence="4" type="ORF">TCLT_LOCUS8861</name>
</gene>
<reference evidence="6" key="1">
    <citation type="submission" date="2017-02" db="UniProtKB">
        <authorList>
            <consortium name="WormBaseParasite"/>
        </authorList>
    </citation>
    <scope>IDENTIFICATION</scope>
</reference>
<evidence type="ECO:0000259" key="3">
    <source>
        <dbReference type="Pfam" id="PF08652"/>
    </source>
</evidence>
<dbReference type="GO" id="GO:0005829">
    <property type="term" value="C:cytosol"/>
    <property type="evidence" value="ECO:0007669"/>
    <property type="project" value="TreeGrafter"/>
</dbReference>
<dbReference type="OrthoDB" id="5853397at2759"/>
<dbReference type="OMA" id="VVTWRGH"/>
<keyword evidence="5" id="KW-1185">Reference proteome</keyword>
<feature type="domain" description="RAI1-like" evidence="3">
    <location>
        <begin position="19"/>
        <end position="341"/>
    </location>
</feature>
<dbReference type="STRING" id="103827.A0A0N5D740"/>
<keyword evidence="2" id="KW-0547">Nucleotide-binding</keyword>
<keyword evidence="2" id="KW-0540">Nuclease</keyword>
<sequence>MFLATDSSLYQDSSPEFEEPTIIGEMFVDKNRDIMLGRSRLRYLYEGIIGKRCMLDLNRGFERFQSYNQLNEEKLDVMLKWILKHSEPGTSLAKVCHDADFVSNRGCLSRLAATPYETQDDWQLCFVRFKSVIFVCEFSTDRKVRRIQSASHRERLMTFWGHKFEQYVTHQFLTDKPKTDEPVSNLEEFRIVVKTRIKKRERFRLLYSAETDCTNADGNYVELKTSFDNFGGTFREHKSRKWWIQSFLAGIKNIVTGFRDRNGFVTHVGLVNVSDLPYNAPWSSNVILNFFYAALDRMKELLSTSPDLTYYLLIFDPSERSVTYEVCKPDSEFNFLPDWFVSHFDK</sequence>
<dbReference type="Pfam" id="PF08652">
    <property type="entry name" value="RAI1"/>
    <property type="match status" value="1"/>
</dbReference>
<dbReference type="GO" id="GO:0046872">
    <property type="term" value="F:metal ion binding"/>
    <property type="evidence" value="ECO:0007669"/>
    <property type="project" value="UniProtKB-KW"/>
</dbReference>
<comment type="subcellular location">
    <subcellularLocation>
        <location evidence="2">Nucleus</location>
    </subcellularLocation>
</comment>
<dbReference type="PANTHER" id="PTHR12395:SF9">
    <property type="entry name" value="DECAPPING AND EXORIBONUCLEASE PROTEIN"/>
    <property type="match status" value="1"/>
</dbReference>
<dbReference type="InterPro" id="IPR013961">
    <property type="entry name" value="RAI1"/>
</dbReference>
<name>A0A0N5D740_THECL</name>
<evidence type="ECO:0000313" key="4">
    <source>
        <dbReference type="EMBL" id="VDN06446.1"/>
    </source>
</evidence>
<protein>
    <recommendedName>
        <fullName evidence="2">Decapping nuclease</fullName>
        <ecNumber evidence="2">3.6.1.-</ecNumber>
    </recommendedName>
</protein>
<dbReference type="WBParaSite" id="TCLT_0000887201-mRNA-1">
    <property type="protein sequence ID" value="TCLT_0000887201-mRNA-1"/>
    <property type="gene ID" value="TCLT_0000887201"/>
</dbReference>
<dbReference type="Proteomes" id="UP000276776">
    <property type="component" value="Unassembled WGS sequence"/>
</dbReference>
<dbReference type="GO" id="GO:0034353">
    <property type="term" value="F:mRNA 5'-diphosphatase activity"/>
    <property type="evidence" value="ECO:0007669"/>
    <property type="project" value="TreeGrafter"/>
</dbReference>
<dbReference type="InterPro" id="IPR039039">
    <property type="entry name" value="RAI1-like_fam"/>
</dbReference>
<keyword evidence="2" id="KW-0479">Metal-binding</keyword>
<comment type="cofactor">
    <cofactor evidence="2">
        <name>a divalent metal cation</name>
        <dbReference type="ChEBI" id="CHEBI:60240"/>
    </cofactor>
</comment>
<comment type="function">
    <text evidence="2">Decapping enzyme for NAD-capped RNAs: specifically hydrolyzes the nicotinamide adenine dinucleotide (NAD) cap from a subset of RNAs by removing the entire NAD moiety from the 5'-end of an NAD-capped RNA.</text>
</comment>
<dbReference type="GO" id="GO:0000956">
    <property type="term" value="P:nuclear-transcribed mRNA catabolic process"/>
    <property type="evidence" value="ECO:0007669"/>
    <property type="project" value="TreeGrafter"/>
</dbReference>
<keyword evidence="2" id="KW-0539">Nucleus</keyword>
<dbReference type="GO" id="GO:0004518">
    <property type="term" value="F:nuclease activity"/>
    <property type="evidence" value="ECO:0007669"/>
    <property type="project" value="UniProtKB-KW"/>
</dbReference>
<reference evidence="4 5" key="2">
    <citation type="submission" date="2018-11" db="EMBL/GenBank/DDBJ databases">
        <authorList>
            <consortium name="Pathogen Informatics"/>
        </authorList>
    </citation>
    <scope>NUCLEOTIDE SEQUENCE [LARGE SCALE GENOMIC DNA]</scope>
</reference>
<keyword evidence="2" id="KW-0694">RNA-binding</keyword>
<dbReference type="EMBL" id="UYYF01004693">
    <property type="protein sequence ID" value="VDN06446.1"/>
    <property type="molecule type" value="Genomic_DNA"/>
</dbReference>
<comment type="similarity">
    <text evidence="1 2">Belongs to the DXO/Dom3Z family.</text>
</comment>
<evidence type="ECO:0000313" key="6">
    <source>
        <dbReference type="WBParaSite" id="TCLT_0000887201-mRNA-1"/>
    </source>
</evidence>
<keyword evidence="2" id="KW-0378">Hydrolase</keyword>
<dbReference type="AlphaFoldDB" id="A0A0N5D740"/>
<evidence type="ECO:0000313" key="5">
    <source>
        <dbReference type="Proteomes" id="UP000276776"/>
    </source>
</evidence>